<comment type="function">
    <text evidence="9">PPIases accelerate the folding of proteins. It catalyzes the cis-trans isomerization of proline imidic peptide bonds in oligopeptides. Acts as a regulatory subunit for PP2A-like phosphatases modulating their activity or substrate specificity, probably by inducing a conformational change in the catalytic subunit, a direct target of the PPIase. Can reactivate inactive phosphatase PP2A-phosphatase methylesterase complexes (PP2Ai) in presence of ATP and Mg(2+) by dissociating the inactive form from the complex.</text>
</comment>
<dbReference type="PANTHER" id="PTHR10012:SF3">
    <property type="entry name" value="SERINE_THREONINE-PROTEIN PHOSPHATASE 2A ACTIVATOR 1"/>
    <property type="match status" value="1"/>
</dbReference>
<evidence type="ECO:0000256" key="2">
    <source>
        <dbReference type="ARBA" id="ARBA00004123"/>
    </source>
</evidence>
<dbReference type="GO" id="GO:0000159">
    <property type="term" value="C:protein phosphatase type 2A complex"/>
    <property type="evidence" value="ECO:0007669"/>
    <property type="project" value="TreeGrafter"/>
</dbReference>
<dbReference type="EC" id="5.2.1.8" evidence="10"/>
<dbReference type="Gene3D" id="1.20.120.1150">
    <property type="match status" value="1"/>
</dbReference>
<evidence type="ECO:0000313" key="13">
    <source>
        <dbReference type="Proteomes" id="UP001172155"/>
    </source>
</evidence>
<dbReference type="AlphaFoldDB" id="A0AA40EQQ5"/>
<evidence type="ECO:0000256" key="8">
    <source>
        <dbReference type="ARBA" id="ARBA00023242"/>
    </source>
</evidence>
<dbReference type="InterPro" id="IPR004327">
    <property type="entry name" value="Phstyr_phstse_ac"/>
</dbReference>
<comment type="similarity">
    <text evidence="4 10">Belongs to the PTPA-type PPIase family.</text>
</comment>
<dbReference type="Proteomes" id="UP001172155">
    <property type="component" value="Unassembled WGS sequence"/>
</dbReference>
<dbReference type="GO" id="GO:0008160">
    <property type="term" value="F:protein tyrosine phosphatase activator activity"/>
    <property type="evidence" value="ECO:0007669"/>
    <property type="project" value="TreeGrafter"/>
</dbReference>
<keyword evidence="8" id="KW-0539">Nucleus</keyword>
<keyword evidence="6 10" id="KW-0697">Rotamase</keyword>
<feature type="region of interest" description="Disordered" evidence="11">
    <location>
        <begin position="404"/>
        <end position="456"/>
    </location>
</feature>
<evidence type="ECO:0000313" key="12">
    <source>
        <dbReference type="EMBL" id="KAK0743769.1"/>
    </source>
</evidence>
<organism evidence="12 13">
    <name type="scientific">Schizothecium vesticola</name>
    <dbReference type="NCBI Taxonomy" id="314040"/>
    <lineage>
        <taxon>Eukaryota</taxon>
        <taxon>Fungi</taxon>
        <taxon>Dikarya</taxon>
        <taxon>Ascomycota</taxon>
        <taxon>Pezizomycotina</taxon>
        <taxon>Sordariomycetes</taxon>
        <taxon>Sordariomycetidae</taxon>
        <taxon>Sordariales</taxon>
        <taxon>Schizotheciaceae</taxon>
        <taxon>Schizothecium</taxon>
    </lineage>
</organism>
<dbReference type="FunFam" id="1.20.120.1150:FF:000003">
    <property type="entry name" value="Serine/threonine-protein phosphatase 2A activator"/>
    <property type="match status" value="1"/>
</dbReference>
<keyword evidence="13" id="KW-1185">Reference proteome</keyword>
<reference evidence="12" key="1">
    <citation type="submission" date="2023-06" db="EMBL/GenBank/DDBJ databases">
        <title>Genome-scale phylogeny and comparative genomics of the fungal order Sordariales.</title>
        <authorList>
            <consortium name="Lawrence Berkeley National Laboratory"/>
            <person name="Hensen N."/>
            <person name="Bonometti L."/>
            <person name="Westerberg I."/>
            <person name="Brannstrom I.O."/>
            <person name="Guillou S."/>
            <person name="Cros-Aarteil S."/>
            <person name="Calhoun S."/>
            <person name="Haridas S."/>
            <person name="Kuo A."/>
            <person name="Mondo S."/>
            <person name="Pangilinan J."/>
            <person name="Riley R."/>
            <person name="LaButti K."/>
            <person name="Andreopoulos B."/>
            <person name="Lipzen A."/>
            <person name="Chen C."/>
            <person name="Yanf M."/>
            <person name="Daum C."/>
            <person name="Ng V."/>
            <person name="Clum A."/>
            <person name="Steindorff A."/>
            <person name="Ohm R."/>
            <person name="Martin F."/>
            <person name="Silar P."/>
            <person name="Natvig D."/>
            <person name="Lalanne C."/>
            <person name="Gautier V."/>
            <person name="Ament-velasquez S.L."/>
            <person name="Kruys A."/>
            <person name="Hutchinson M.I."/>
            <person name="Powell A.J."/>
            <person name="Barry K."/>
            <person name="Miller A.N."/>
            <person name="Grigoriev I.V."/>
            <person name="Debuchy R."/>
            <person name="Gladieux P."/>
            <person name="Thoren M.H."/>
            <person name="Johannesson H."/>
        </authorList>
    </citation>
    <scope>NUCLEOTIDE SEQUENCE</scope>
    <source>
        <strain evidence="12">SMH3187-1</strain>
    </source>
</reference>
<dbReference type="PANTHER" id="PTHR10012">
    <property type="entry name" value="SERINE/THREONINE-PROTEIN PHOSPHATASE 2A REGULATORY SUBUNIT B"/>
    <property type="match status" value="1"/>
</dbReference>
<accession>A0AA40EQQ5</accession>
<evidence type="ECO:0000256" key="3">
    <source>
        <dbReference type="ARBA" id="ARBA00004496"/>
    </source>
</evidence>
<evidence type="ECO:0000256" key="5">
    <source>
        <dbReference type="ARBA" id="ARBA00022490"/>
    </source>
</evidence>
<evidence type="ECO:0000256" key="11">
    <source>
        <dbReference type="SAM" id="MobiDB-lite"/>
    </source>
</evidence>
<evidence type="ECO:0000256" key="4">
    <source>
        <dbReference type="ARBA" id="ARBA00011019"/>
    </source>
</evidence>
<dbReference type="InterPro" id="IPR037218">
    <property type="entry name" value="PTPA_sf"/>
</dbReference>
<feature type="compositionally biased region" description="Low complexity" evidence="11">
    <location>
        <begin position="405"/>
        <end position="423"/>
    </location>
</feature>
<dbReference type="GO" id="GO:0005737">
    <property type="term" value="C:cytoplasm"/>
    <property type="evidence" value="ECO:0007669"/>
    <property type="project" value="UniProtKB-SubCell"/>
</dbReference>
<dbReference type="CDD" id="cd04087">
    <property type="entry name" value="PTPA"/>
    <property type="match status" value="1"/>
</dbReference>
<dbReference type="GO" id="GO:0005634">
    <property type="term" value="C:nucleus"/>
    <property type="evidence" value="ECO:0007669"/>
    <property type="project" value="UniProtKB-SubCell"/>
</dbReference>
<evidence type="ECO:0000256" key="1">
    <source>
        <dbReference type="ARBA" id="ARBA00000971"/>
    </source>
</evidence>
<dbReference type="GO" id="GO:0007052">
    <property type="term" value="P:mitotic spindle organization"/>
    <property type="evidence" value="ECO:0007669"/>
    <property type="project" value="TreeGrafter"/>
</dbReference>
<evidence type="ECO:0000256" key="7">
    <source>
        <dbReference type="ARBA" id="ARBA00023235"/>
    </source>
</evidence>
<dbReference type="EMBL" id="JAUKUD010000005">
    <property type="protein sequence ID" value="KAK0743769.1"/>
    <property type="molecule type" value="Genomic_DNA"/>
</dbReference>
<gene>
    <name evidence="12" type="ORF">B0T18DRAFT_330456</name>
</gene>
<name>A0AA40EQQ5_9PEZI</name>
<evidence type="ECO:0000256" key="6">
    <source>
        <dbReference type="ARBA" id="ARBA00023110"/>
    </source>
</evidence>
<proteinExistence type="inferred from homology"/>
<evidence type="ECO:0000256" key="10">
    <source>
        <dbReference type="RuleBase" id="RU361210"/>
    </source>
</evidence>
<sequence length="456" mass="49635">MNPPPPPAANVASTSPKKLPVLDLSTPHHFIRPVKRILEGTDVSHFLTSQAYGDIGTWVMQLNRAMLPRRTNTREPAQMFSTDSPRQDSESVKKLQELLKRAEAIIEDAPLDPGPRRFGNMGFRTFHKLLEERAEGLLREFLPVGMLDKFTNPTTQDGEEVIGAMDEVKSYFLGGFGSSQRLDFGTGHELSFVAFLGCLWKLGVFSEQVEGPPGALERSIVLGVIEPYLNVMRRLILHYTLEPAGSHGVWGLDDHFFMPYILGSAQLSRPLTSEEEPTPLEGSAPLAPKVSETANPALAEKHRHAWLYFSAIAFINDVKKGPFWEHSPILYDISSITHGWGKVNKGMILMFNAEVLSKFPVVQHFPFGGLFSWNRDPNAMPQATPASPANNAVAAGAGGTGIPGAGTAAPWAQTTRVPTGPGSVPAPPPTSFPRGVPGTASNQHSVTRAPWADGKK</sequence>
<protein>
    <recommendedName>
        <fullName evidence="10">Serine/threonine-protein phosphatase 2A activator</fullName>
        <ecNumber evidence="10">5.2.1.8</ecNumber>
    </recommendedName>
    <alternativeName>
        <fullName evidence="10">Phosphotyrosyl phosphatase activator</fullName>
    </alternativeName>
</protein>
<evidence type="ECO:0000256" key="9">
    <source>
        <dbReference type="ARBA" id="ARBA00025287"/>
    </source>
</evidence>
<dbReference type="GO" id="GO:0003755">
    <property type="term" value="F:peptidyl-prolyl cis-trans isomerase activity"/>
    <property type="evidence" value="ECO:0007669"/>
    <property type="project" value="UniProtKB-KW"/>
</dbReference>
<dbReference type="Pfam" id="PF03095">
    <property type="entry name" value="PTPA"/>
    <property type="match status" value="1"/>
</dbReference>
<dbReference type="InterPro" id="IPR043170">
    <property type="entry name" value="PTPA_C_lid"/>
</dbReference>
<dbReference type="SUPFAM" id="SSF140984">
    <property type="entry name" value="PTPA-like"/>
    <property type="match status" value="1"/>
</dbReference>
<keyword evidence="7 10" id="KW-0413">Isomerase</keyword>
<keyword evidence="5 10" id="KW-0963">Cytoplasm</keyword>
<comment type="catalytic activity">
    <reaction evidence="1 10">
        <text>[protein]-peptidylproline (omega=180) = [protein]-peptidylproline (omega=0)</text>
        <dbReference type="Rhea" id="RHEA:16237"/>
        <dbReference type="Rhea" id="RHEA-COMP:10747"/>
        <dbReference type="Rhea" id="RHEA-COMP:10748"/>
        <dbReference type="ChEBI" id="CHEBI:83833"/>
        <dbReference type="ChEBI" id="CHEBI:83834"/>
        <dbReference type="EC" id="5.2.1.8"/>
    </reaction>
</comment>
<comment type="caution">
    <text evidence="12">The sequence shown here is derived from an EMBL/GenBank/DDBJ whole genome shotgun (WGS) entry which is preliminary data.</text>
</comment>
<comment type="subcellular location">
    <subcellularLocation>
        <location evidence="3 10">Cytoplasm</location>
    </subcellularLocation>
    <subcellularLocation>
        <location evidence="2">Nucleus</location>
    </subcellularLocation>
</comment>